<dbReference type="InterPro" id="IPR032494">
    <property type="entry name" value="Phage_TTP_N"/>
</dbReference>
<keyword evidence="3" id="KW-1185">Reference proteome</keyword>
<protein>
    <submittedName>
        <fullName evidence="2">Phage tail protein</fullName>
    </submittedName>
</protein>
<name>A0ABR5W5S0_9VIBR</name>
<dbReference type="EMBL" id="LOBP01000046">
    <property type="protein sequence ID" value="KYN90551.1"/>
    <property type="molecule type" value="Genomic_DNA"/>
</dbReference>
<accession>A0ABR5W5S0</accession>
<evidence type="ECO:0000259" key="1">
    <source>
        <dbReference type="Pfam" id="PF16461"/>
    </source>
</evidence>
<dbReference type="RefSeq" id="WP_039437076.1">
    <property type="nucleotide sequence ID" value="NZ_LOBP01000046.1"/>
</dbReference>
<dbReference type="Proteomes" id="UP000075609">
    <property type="component" value="Unassembled WGS sequence"/>
</dbReference>
<reference evidence="2 3" key="1">
    <citation type="submission" date="2015-12" db="EMBL/GenBank/DDBJ databases">
        <authorList>
            <person name="Tarr C.L."/>
            <person name="Gladney L.M."/>
        </authorList>
    </citation>
    <scope>NUCLEOTIDE SEQUENCE [LARGE SCALE GENOMIC DNA]</scope>
    <source>
        <strain evidence="2 3">1048-83</strain>
    </source>
</reference>
<evidence type="ECO:0000313" key="2">
    <source>
        <dbReference type="EMBL" id="KYN90551.1"/>
    </source>
</evidence>
<feature type="domain" description="Lambda phage tail tube protein N-terminal" evidence="1">
    <location>
        <begin position="22"/>
        <end position="150"/>
    </location>
</feature>
<gene>
    <name evidence="2" type="ORF">ATY35_09680</name>
</gene>
<comment type="caution">
    <text evidence="2">The sequence shown here is derived from an EMBL/GenBank/DDBJ whole genome shotgun (WGS) entry which is preliminary data.</text>
</comment>
<organism evidence="2 3">
    <name type="scientific">Vibrio cidicii</name>
    <dbReference type="NCBI Taxonomy" id="1763883"/>
    <lineage>
        <taxon>Bacteria</taxon>
        <taxon>Pseudomonadati</taxon>
        <taxon>Pseudomonadota</taxon>
        <taxon>Gammaproteobacteria</taxon>
        <taxon>Vibrionales</taxon>
        <taxon>Vibrionaceae</taxon>
        <taxon>Vibrio</taxon>
    </lineage>
</organism>
<evidence type="ECO:0000313" key="3">
    <source>
        <dbReference type="Proteomes" id="UP000075609"/>
    </source>
</evidence>
<dbReference type="Gene3D" id="4.10.410.40">
    <property type="match status" value="1"/>
</dbReference>
<dbReference type="Pfam" id="PF16461">
    <property type="entry name" value="Phage_TTP_12"/>
    <property type="match status" value="1"/>
</dbReference>
<sequence length="163" mass="17934">MTTTTPTKGAGTTFWRLKDTATLSQISDFLADDQWDYIAKVKEIQPGEITVEDEDDQYLDDAEADWSKTAPGQKTAGDLSLTLAWMPGDPAQQQLYKDLETGKVTHYRTKFPNGTVDIDYGYINGWGKAVAQKERMTRTIKIKKVGKPMTAEEIIAAAAGPGA</sequence>
<proteinExistence type="predicted"/>